<feature type="region of interest" description="Disordered" evidence="1">
    <location>
        <begin position="1"/>
        <end position="25"/>
    </location>
</feature>
<dbReference type="EMBL" id="JAAIUW010000009">
    <property type="protein sequence ID" value="KAF7814901.1"/>
    <property type="molecule type" value="Genomic_DNA"/>
</dbReference>
<accession>A0A834T4B0</accession>
<sequence length="204" mass="23507">MKLFFSQGRPSGGEEDSSNRMAQKHDKDLTKWRQYPRVMVQNFPNVLGDAYSLLHKDGQQNSLQKIDPRNFGHRWTKRVARCSLKNIMNKNTQKEILDMEQKEMIKMHLHAVVKEKEKEKVNLCDQCSKVIRLMEDNVVLKRKVEEEQLSSDVLERTDLCKEVLRGKLKESEREDGLFSMDPLFLDEAAVDTAGPSGVADVTSV</sequence>
<dbReference type="AlphaFoldDB" id="A0A834T4B0"/>
<protein>
    <submittedName>
        <fullName evidence="2">Uncharacterized protein</fullName>
    </submittedName>
</protein>
<proteinExistence type="predicted"/>
<name>A0A834T4B0_9FABA</name>
<evidence type="ECO:0000313" key="3">
    <source>
        <dbReference type="Proteomes" id="UP000634136"/>
    </source>
</evidence>
<keyword evidence="3" id="KW-1185">Reference proteome</keyword>
<gene>
    <name evidence="2" type="ORF">G2W53_028870</name>
</gene>
<evidence type="ECO:0000256" key="1">
    <source>
        <dbReference type="SAM" id="MobiDB-lite"/>
    </source>
</evidence>
<dbReference type="Proteomes" id="UP000634136">
    <property type="component" value="Unassembled WGS sequence"/>
</dbReference>
<comment type="caution">
    <text evidence="2">The sequence shown here is derived from an EMBL/GenBank/DDBJ whole genome shotgun (WGS) entry which is preliminary data.</text>
</comment>
<reference evidence="2" key="1">
    <citation type="submission" date="2020-09" db="EMBL/GenBank/DDBJ databases">
        <title>Genome-Enabled Discovery of Anthraquinone Biosynthesis in Senna tora.</title>
        <authorList>
            <person name="Kang S.-H."/>
            <person name="Pandey R.P."/>
            <person name="Lee C.-M."/>
            <person name="Sim J.-S."/>
            <person name="Jeong J.-T."/>
            <person name="Choi B.-S."/>
            <person name="Jung M."/>
            <person name="Ginzburg D."/>
            <person name="Zhao K."/>
            <person name="Won S.Y."/>
            <person name="Oh T.-J."/>
            <person name="Yu Y."/>
            <person name="Kim N.-H."/>
            <person name="Lee O.R."/>
            <person name="Lee T.-H."/>
            <person name="Bashyal P."/>
            <person name="Kim T.-S."/>
            <person name="Lee W.-H."/>
            <person name="Kawkins C."/>
            <person name="Kim C.-K."/>
            <person name="Kim J.S."/>
            <person name="Ahn B.O."/>
            <person name="Rhee S.Y."/>
            <person name="Sohng J.K."/>
        </authorList>
    </citation>
    <scope>NUCLEOTIDE SEQUENCE</scope>
    <source>
        <tissue evidence="2">Leaf</tissue>
    </source>
</reference>
<evidence type="ECO:0000313" key="2">
    <source>
        <dbReference type="EMBL" id="KAF7814901.1"/>
    </source>
</evidence>
<organism evidence="2 3">
    <name type="scientific">Senna tora</name>
    <dbReference type="NCBI Taxonomy" id="362788"/>
    <lineage>
        <taxon>Eukaryota</taxon>
        <taxon>Viridiplantae</taxon>
        <taxon>Streptophyta</taxon>
        <taxon>Embryophyta</taxon>
        <taxon>Tracheophyta</taxon>
        <taxon>Spermatophyta</taxon>
        <taxon>Magnoliopsida</taxon>
        <taxon>eudicotyledons</taxon>
        <taxon>Gunneridae</taxon>
        <taxon>Pentapetalae</taxon>
        <taxon>rosids</taxon>
        <taxon>fabids</taxon>
        <taxon>Fabales</taxon>
        <taxon>Fabaceae</taxon>
        <taxon>Caesalpinioideae</taxon>
        <taxon>Cassia clade</taxon>
        <taxon>Senna</taxon>
    </lineage>
</organism>